<dbReference type="InterPro" id="IPR002108">
    <property type="entry name" value="ADF-H"/>
</dbReference>
<dbReference type="InterPro" id="IPR029006">
    <property type="entry name" value="ADF-H/Gelsolin-like_dom_sf"/>
</dbReference>
<reference evidence="3" key="1">
    <citation type="submission" date="2022-11" db="EMBL/GenBank/DDBJ databases">
        <title>Centuries of genome instability and evolution in soft-shell clam transmissible cancer (bioRxiv).</title>
        <authorList>
            <person name="Hart S.F.M."/>
            <person name="Yonemitsu M.A."/>
            <person name="Giersch R.M."/>
            <person name="Beal B.F."/>
            <person name="Arriagada G."/>
            <person name="Davis B.W."/>
            <person name="Ostrander E.A."/>
            <person name="Goff S.P."/>
            <person name="Metzger M.J."/>
        </authorList>
    </citation>
    <scope>NUCLEOTIDE SEQUENCE</scope>
    <source>
        <strain evidence="3">MELC-2E11</strain>
        <tissue evidence="3">Siphon/mantle</tissue>
    </source>
</reference>
<dbReference type="SUPFAM" id="SSF55753">
    <property type="entry name" value="Actin depolymerizing proteins"/>
    <property type="match status" value="2"/>
</dbReference>
<name>A0ABY7GB77_MYAAR</name>
<dbReference type="Gene3D" id="3.40.20.10">
    <property type="entry name" value="Severin"/>
    <property type="match status" value="2"/>
</dbReference>
<feature type="domain" description="ADF-H" evidence="2">
    <location>
        <begin position="148"/>
        <end position="287"/>
    </location>
</feature>
<feature type="compositionally biased region" description="Basic and acidic residues" evidence="1">
    <location>
        <begin position="132"/>
        <end position="147"/>
    </location>
</feature>
<protein>
    <recommendedName>
        <fullName evidence="2">ADF-H domain-containing protein</fullName>
    </recommendedName>
</protein>
<evidence type="ECO:0000256" key="1">
    <source>
        <dbReference type="SAM" id="MobiDB-lite"/>
    </source>
</evidence>
<gene>
    <name evidence="3" type="ORF">MAR_032768</name>
</gene>
<feature type="region of interest" description="Disordered" evidence="1">
    <location>
        <begin position="129"/>
        <end position="171"/>
    </location>
</feature>
<dbReference type="EMBL" id="CP111028">
    <property type="protein sequence ID" value="WAR30226.1"/>
    <property type="molecule type" value="Genomic_DNA"/>
</dbReference>
<sequence>MSTSAEFENPEVFKEAQASVRNDSSEDMFVIVSHVDNDPAKLQVLKVGQNVEEIRDYMDSQQVMYVLARYKSTYDMSTTVKLGEDVAFTKKGKFAVVHGSVRERFNPYHLSIETGSVDDFQEEKIQQQLEENTGKKSKVLESTEGHQMRGFTATELPKRGPAPKSGPQVSSQGAVIDIEEDVLEAIAQVRAGSPKGPLVLTGSGEGDSGEILEVLAEDKPMYALYRTTDVVDAITIVKVGNAVKPMTKAKISTHKGSLEKAFGPFHVAIFASDESEISEKAIVEKVSSASGTKSFVK</sequence>
<dbReference type="PANTHER" id="PTHR10829">
    <property type="entry name" value="CORTACTIN AND DREBRIN"/>
    <property type="match status" value="1"/>
</dbReference>
<dbReference type="SMART" id="SM00102">
    <property type="entry name" value="ADF"/>
    <property type="match status" value="1"/>
</dbReference>
<organism evidence="3 4">
    <name type="scientific">Mya arenaria</name>
    <name type="common">Soft-shell clam</name>
    <dbReference type="NCBI Taxonomy" id="6604"/>
    <lineage>
        <taxon>Eukaryota</taxon>
        <taxon>Metazoa</taxon>
        <taxon>Spiralia</taxon>
        <taxon>Lophotrochozoa</taxon>
        <taxon>Mollusca</taxon>
        <taxon>Bivalvia</taxon>
        <taxon>Autobranchia</taxon>
        <taxon>Heteroconchia</taxon>
        <taxon>Euheterodonta</taxon>
        <taxon>Imparidentia</taxon>
        <taxon>Neoheterodontei</taxon>
        <taxon>Myida</taxon>
        <taxon>Myoidea</taxon>
        <taxon>Myidae</taxon>
        <taxon>Mya</taxon>
    </lineage>
</organism>
<dbReference type="PANTHER" id="PTHR10829:SF56">
    <property type="entry name" value="ADF-H DOMAIN-CONTAINING PROTEIN"/>
    <property type="match status" value="1"/>
</dbReference>
<evidence type="ECO:0000313" key="4">
    <source>
        <dbReference type="Proteomes" id="UP001164746"/>
    </source>
</evidence>
<evidence type="ECO:0000259" key="2">
    <source>
        <dbReference type="PROSITE" id="PS51263"/>
    </source>
</evidence>
<proteinExistence type="predicted"/>
<dbReference type="Pfam" id="PF00241">
    <property type="entry name" value="Cofilin_ADF"/>
    <property type="match status" value="2"/>
</dbReference>
<feature type="domain" description="ADF-H" evidence="2">
    <location>
        <begin position="4"/>
        <end position="130"/>
    </location>
</feature>
<accession>A0ABY7GB77</accession>
<evidence type="ECO:0000313" key="3">
    <source>
        <dbReference type="EMBL" id="WAR30226.1"/>
    </source>
</evidence>
<dbReference type="PROSITE" id="PS51263">
    <property type="entry name" value="ADF_H"/>
    <property type="match status" value="2"/>
</dbReference>
<dbReference type="Proteomes" id="UP001164746">
    <property type="component" value="Chromosome 17"/>
</dbReference>
<keyword evidence="4" id="KW-1185">Reference proteome</keyword>